<accession>A0ABP1NZ03</accession>
<feature type="compositionally biased region" description="Basic and acidic residues" evidence="1">
    <location>
        <begin position="130"/>
        <end position="143"/>
    </location>
</feature>
<name>A0ABP1NZ03_XYLVO</name>
<feature type="region of interest" description="Disordered" evidence="1">
    <location>
        <begin position="105"/>
        <end position="166"/>
    </location>
</feature>
<comment type="caution">
    <text evidence="2">The sequence shown here is derived from an EMBL/GenBank/DDBJ whole genome shotgun (WGS) entry which is preliminary data.</text>
</comment>
<organism evidence="2 3">
    <name type="scientific">Xylocopa violacea</name>
    <name type="common">Violet carpenter bee</name>
    <name type="synonym">Apis violacea</name>
    <dbReference type="NCBI Taxonomy" id="135666"/>
    <lineage>
        <taxon>Eukaryota</taxon>
        <taxon>Metazoa</taxon>
        <taxon>Ecdysozoa</taxon>
        <taxon>Arthropoda</taxon>
        <taxon>Hexapoda</taxon>
        <taxon>Insecta</taxon>
        <taxon>Pterygota</taxon>
        <taxon>Neoptera</taxon>
        <taxon>Endopterygota</taxon>
        <taxon>Hymenoptera</taxon>
        <taxon>Apocrita</taxon>
        <taxon>Aculeata</taxon>
        <taxon>Apoidea</taxon>
        <taxon>Anthophila</taxon>
        <taxon>Apidae</taxon>
        <taxon>Xylocopa</taxon>
        <taxon>Xylocopa</taxon>
    </lineage>
</organism>
<feature type="compositionally biased region" description="Basic residues" evidence="1">
    <location>
        <begin position="47"/>
        <end position="57"/>
    </location>
</feature>
<evidence type="ECO:0000313" key="2">
    <source>
        <dbReference type="EMBL" id="CAL7945443.1"/>
    </source>
</evidence>
<feature type="compositionally biased region" description="Basic and acidic residues" evidence="1">
    <location>
        <begin position="65"/>
        <end position="74"/>
    </location>
</feature>
<reference evidence="2 3" key="1">
    <citation type="submission" date="2024-08" db="EMBL/GenBank/DDBJ databases">
        <authorList>
            <person name="Will J Nash"/>
            <person name="Angela Man"/>
            <person name="Seanna McTaggart"/>
            <person name="Kendall Baker"/>
            <person name="Tom Barker"/>
            <person name="Leah Catchpole"/>
            <person name="Alex Durrant"/>
            <person name="Karim Gharbi"/>
            <person name="Naomi Irish"/>
            <person name="Gemy Kaithakottil"/>
            <person name="Debby Ku"/>
            <person name="Aaliyah Providence"/>
            <person name="Felix Shaw"/>
            <person name="David Swarbreck"/>
            <person name="Chris Watkins"/>
            <person name="Ann M. McCartney"/>
            <person name="Giulio Formenti"/>
            <person name="Alice Mouton"/>
            <person name="Noel Vella"/>
            <person name="Bjorn M von Reumont"/>
            <person name="Adriana Vella"/>
            <person name="Wilfried Haerty"/>
        </authorList>
    </citation>
    <scope>NUCLEOTIDE SEQUENCE [LARGE SCALE GENOMIC DNA]</scope>
</reference>
<feature type="compositionally biased region" description="Basic residues" evidence="1">
    <location>
        <begin position="144"/>
        <end position="157"/>
    </location>
</feature>
<dbReference type="EMBL" id="CAXAJV020001293">
    <property type="protein sequence ID" value="CAL7945443.1"/>
    <property type="molecule type" value="Genomic_DNA"/>
</dbReference>
<protein>
    <submittedName>
        <fullName evidence="2">Uncharacterized protein</fullName>
    </submittedName>
</protein>
<feature type="region of interest" description="Disordered" evidence="1">
    <location>
        <begin position="42"/>
        <end position="83"/>
    </location>
</feature>
<evidence type="ECO:0000256" key="1">
    <source>
        <dbReference type="SAM" id="MobiDB-lite"/>
    </source>
</evidence>
<sequence>MRTRAFFDNCDVARGPTAVHLGTKPEENNVRIVSAAHRMAREGKRTSVCKRRTKSGRNARSGPDTCRRSSESRGPRQQPLFYISQSCTPAIDAMSRYRGANHLVHVSHPHPSSLNPVHGTTERNLVGGEAEAKSRNGRGEWTRRQGRKKQKRHKEKKKAGGEREPS</sequence>
<evidence type="ECO:0000313" key="3">
    <source>
        <dbReference type="Proteomes" id="UP001642520"/>
    </source>
</evidence>
<proteinExistence type="predicted"/>
<gene>
    <name evidence="2" type="ORF">XYLVIOL_LOCUS7216</name>
</gene>
<dbReference type="Proteomes" id="UP001642520">
    <property type="component" value="Unassembled WGS sequence"/>
</dbReference>
<keyword evidence="3" id="KW-1185">Reference proteome</keyword>
<feature type="compositionally biased region" description="Low complexity" evidence="1">
    <location>
        <begin position="105"/>
        <end position="118"/>
    </location>
</feature>